<organism evidence="4 5">
    <name type="scientific">Pseudomonas sessilinigenes</name>
    <dbReference type="NCBI Taxonomy" id="658629"/>
    <lineage>
        <taxon>Bacteria</taxon>
        <taxon>Pseudomonadati</taxon>
        <taxon>Pseudomonadota</taxon>
        <taxon>Gammaproteobacteria</taxon>
        <taxon>Pseudomonadales</taxon>
        <taxon>Pseudomonadaceae</taxon>
        <taxon>Pseudomonas</taxon>
    </lineage>
</organism>
<keyword evidence="2" id="KW-0804">Transcription</keyword>
<dbReference type="SUPFAM" id="SSF46689">
    <property type="entry name" value="Homeodomain-like"/>
    <property type="match status" value="1"/>
</dbReference>
<evidence type="ECO:0000313" key="4">
    <source>
        <dbReference type="EMBL" id="QXH43321.1"/>
    </source>
</evidence>
<dbReference type="Gene3D" id="1.10.10.60">
    <property type="entry name" value="Homeodomain-like"/>
    <property type="match status" value="1"/>
</dbReference>
<evidence type="ECO:0000256" key="2">
    <source>
        <dbReference type="ARBA" id="ARBA00023163"/>
    </source>
</evidence>
<sequence length="44" mass="5011">MEQTCQQVGYNDLSTFRSLFKRKTGLSLGDYQKRFRQVPVLGGG</sequence>
<name>A0ABX8N073_9PSED</name>
<proteinExistence type="predicted"/>
<evidence type="ECO:0000256" key="1">
    <source>
        <dbReference type="ARBA" id="ARBA00023015"/>
    </source>
</evidence>
<evidence type="ECO:0000313" key="5">
    <source>
        <dbReference type="Proteomes" id="UP000693952"/>
    </source>
</evidence>
<dbReference type="Proteomes" id="UP000693952">
    <property type="component" value="Chromosome"/>
</dbReference>
<reference evidence="4" key="1">
    <citation type="submission" date="2021-06" db="EMBL/GenBank/DDBJ databases">
        <title>Updating the genus Pseudomonas: Description of 43 new species and partition of the Pseudomonas putida group.</title>
        <authorList>
            <person name="Girard L."/>
            <person name="Lood C."/>
            <person name="Vandamme P."/>
            <person name="Rokni-Zadeh H."/>
            <person name="van Noort V."/>
            <person name="Hofte M."/>
            <person name="Lavigne R."/>
            <person name="De Mot R."/>
        </authorList>
    </citation>
    <scope>NUCLEOTIDE SEQUENCE</scope>
    <source>
        <strain evidence="4">CMR12a</strain>
    </source>
</reference>
<accession>A0ABX8N073</accession>
<keyword evidence="1" id="KW-0805">Transcription regulation</keyword>
<feature type="domain" description="HTH araC/xylS-type" evidence="3">
    <location>
        <begin position="1"/>
        <end position="34"/>
    </location>
</feature>
<keyword evidence="5" id="KW-1185">Reference proteome</keyword>
<gene>
    <name evidence="4" type="ORF">KSS89_14220</name>
</gene>
<dbReference type="EMBL" id="CP077074">
    <property type="protein sequence ID" value="QXH43321.1"/>
    <property type="molecule type" value="Genomic_DNA"/>
</dbReference>
<evidence type="ECO:0000259" key="3">
    <source>
        <dbReference type="PROSITE" id="PS01124"/>
    </source>
</evidence>
<dbReference type="PROSITE" id="PS01124">
    <property type="entry name" value="HTH_ARAC_FAMILY_2"/>
    <property type="match status" value="1"/>
</dbReference>
<dbReference type="InterPro" id="IPR009057">
    <property type="entry name" value="Homeodomain-like_sf"/>
</dbReference>
<protein>
    <submittedName>
        <fullName evidence="4">Helix-turn-helix domain-containing protein</fullName>
    </submittedName>
</protein>
<dbReference type="RefSeq" id="WP_083235946.1">
    <property type="nucleotide sequence ID" value="NZ_CP027706.1"/>
</dbReference>
<dbReference type="InterPro" id="IPR018060">
    <property type="entry name" value="HTH_AraC"/>
</dbReference>
<dbReference type="Pfam" id="PF00165">
    <property type="entry name" value="HTH_AraC"/>
    <property type="match status" value="1"/>
</dbReference>